<dbReference type="InterPro" id="IPR023404">
    <property type="entry name" value="rSAM_horseshoe"/>
</dbReference>
<dbReference type="GO" id="GO:0003824">
    <property type="term" value="F:catalytic activity"/>
    <property type="evidence" value="ECO:0007669"/>
    <property type="project" value="InterPro"/>
</dbReference>
<evidence type="ECO:0000256" key="3">
    <source>
        <dbReference type="ARBA" id="ARBA00022679"/>
    </source>
</evidence>
<gene>
    <name evidence="10" type="ORF">HKBW3S06_00201</name>
    <name evidence="11" type="ORF">HKBW3S25_00302</name>
    <name evidence="12" type="ORF">HKBW3S33_00324</name>
    <name evidence="13" type="ORF">HKBW3S43_00224</name>
</gene>
<dbReference type="InterPro" id="IPR006158">
    <property type="entry name" value="Cobalamin-bd"/>
</dbReference>
<comment type="caution">
    <text evidence="12">The sequence shown here is derived from an EMBL/GenBank/DDBJ whole genome shotgun (WGS) entry which is preliminary data.</text>
</comment>
<dbReference type="Proteomes" id="UP000591948">
    <property type="component" value="Unassembled WGS sequence"/>
</dbReference>
<evidence type="ECO:0000313" key="15">
    <source>
        <dbReference type="Proteomes" id="UP000576480"/>
    </source>
</evidence>
<dbReference type="PANTHER" id="PTHR43409:SF7">
    <property type="entry name" value="BLL1977 PROTEIN"/>
    <property type="match status" value="1"/>
</dbReference>
<dbReference type="RefSeq" id="WP_176226119.1">
    <property type="nucleotide sequence ID" value="NZ_BLRV01000011.1"/>
</dbReference>
<evidence type="ECO:0000256" key="6">
    <source>
        <dbReference type="ARBA" id="ARBA00023004"/>
    </source>
</evidence>
<dbReference type="InterPro" id="IPR036724">
    <property type="entry name" value="Cobalamin-bd_sf"/>
</dbReference>
<dbReference type="EMBL" id="BLRY01000008">
    <property type="protein sequence ID" value="GFP26911.1"/>
    <property type="molecule type" value="Genomic_DNA"/>
</dbReference>
<dbReference type="InterPro" id="IPR058240">
    <property type="entry name" value="rSAM_sf"/>
</dbReference>
<keyword evidence="4" id="KW-0949">S-adenosyl-L-methionine</keyword>
<dbReference type="CDD" id="cd01335">
    <property type="entry name" value="Radical_SAM"/>
    <property type="match status" value="1"/>
</dbReference>
<dbReference type="Proteomes" id="UP000543224">
    <property type="component" value="Unassembled WGS sequence"/>
</dbReference>
<dbReference type="CDD" id="cd02068">
    <property type="entry name" value="radical_SAM_B12_BD"/>
    <property type="match status" value="1"/>
</dbReference>
<sequence>MASIVLVNPPLSLEERYGDLSEAGNTLPSIGICTLAAVLRQAGHKVRIIEAASWGYDHGDALREIVEVSPDYVGITTLTLSVFSAAKLAEMIEEADKRIRVIIGGAHVTAVPRETMAMFPQFDAGVLGEGEDTVVELVGAYENGADLKGVKGIVYREGGEVVVTGMRPFIRDLDRVPFPAFDLLPDFPRGYRPPAFRFKRLPAASIVTSRGCPYKCIFCDRSVFGSVCRGHSVDYVMEMIKDLVNRYGIREFLIEDDTFVTFKSRLIALCERILRENLKISWSSLGRVNSVDRDMLKLMKRAGCWQISYGIESGNQKVLDFVNKKTTLEVVERAVRWTREAGILSKGFFILGHPTDTRETIEETIRFARKLDLHDVSVNMLTPLPGSQIYEVANQYGEFDNDWRKMNLLNVVFVPYGLTREELEGYYGRFLKEFYLRPRIITSYLKRIASNPRYSGRYLRGLGAFVRTAF</sequence>
<proteinExistence type="predicted"/>
<dbReference type="SUPFAM" id="SSF52242">
    <property type="entry name" value="Cobalamin (vitamin B12)-binding domain"/>
    <property type="match status" value="1"/>
</dbReference>
<dbReference type="GO" id="GO:0031419">
    <property type="term" value="F:cobalamin binding"/>
    <property type="evidence" value="ECO:0007669"/>
    <property type="project" value="InterPro"/>
</dbReference>
<organism evidence="12 17">
    <name type="scientific">Candidatus Hakubella thermalkaliphila</name>
    <dbReference type="NCBI Taxonomy" id="2754717"/>
    <lineage>
        <taxon>Bacteria</taxon>
        <taxon>Bacillati</taxon>
        <taxon>Actinomycetota</taxon>
        <taxon>Actinomycetota incertae sedis</taxon>
        <taxon>Candidatus Hakubellales</taxon>
        <taxon>Candidatus Hakubellaceae</taxon>
        <taxon>Candidatus Hakubella</taxon>
    </lineage>
</organism>
<dbReference type="EMBL" id="BLSB01000006">
    <property type="protein sequence ID" value="GFP34431.1"/>
    <property type="molecule type" value="Genomic_DNA"/>
</dbReference>
<evidence type="ECO:0000256" key="2">
    <source>
        <dbReference type="ARBA" id="ARBA00022603"/>
    </source>
</evidence>
<evidence type="ECO:0000256" key="5">
    <source>
        <dbReference type="ARBA" id="ARBA00022723"/>
    </source>
</evidence>
<dbReference type="GO" id="GO:0051539">
    <property type="term" value="F:4 iron, 4 sulfur cluster binding"/>
    <property type="evidence" value="ECO:0007669"/>
    <property type="project" value="UniProtKB-KW"/>
</dbReference>
<accession>A0A6V8P792</accession>
<dbReference type="SFLD" id="SFLDG01123">
    <property type="entry name" value="methyltransferase_(Class_B)"/>
    <property type="match status" value="1"/>
</dbReference>
<dbReference type="Proteomes" id="UP000576480">
    <property type="component" value="Unassembled WGS sequence"/>
</dbReference>
<evidence type="ECO:0000313" key="14">
    <source>
        <dbReference type="Proteomes" id="UP000543224"/>
    </source>
</evidence>
<name>A0A6V8P792_9ACTN</name>
<evidence type="ECO:0000256" key="1">
    <source>
        <dbReference type="ARBA" id="ARBA00001966"/>
    </source>
</evidence>
<dbReference type="AlphaFoldDB" id="A0A6V8P792"/>
<dbReference type="Pfam" id="PF02310">
    <property type="entry name" value="B12-binding"/>
    <property type="match status" value="1"/>
</dbReference>
<dbReference type="Proteomes" id="UP000580051">
    <property type="component" value="Unassembled WGS sequence"/>
</dbReference>
<evidence type="ECO:0000256" key="4">
    <source>
        <dbReference type="ARBA" id="ARBA00022691"/>
    </source>
</evidence>
<evidence type="ECO:0000313" key="11">
    <source>
        <dbReference type="EMBL" id="GFP24864.1"/>
    </source>
</evidence>
<dbReference type="Gene3D" id="3.80.30.20">
    <property type="entry name" value="tm_1862 like domain"/>
    <property type="match status" value="1"/>
</dbReference>
<evidence type="ECO:0000256" key="7">
    <source>
        <dbReference type="ARBA" id="ARBA00023014"/>
    </source>
</evidence>
<dbReference type="Gene3D" id="3.40.50.280">
    <property type="entry name" value="Cobalamin-binding domain"/>
    <property type="match status" value="1"/>
</dbReference>
<dbReference type="SUPFAM" id="SSF102114">
    <property type="entry name" value="Radical SAM enzymes"/>
    <property type="match status" value="1"/>
</dbReference>
<evidence type="ECO:0000259" key="9">
    <source>
        <dbReference type="PROSITE" id="PS51918"/>
    </source>
</evidence>
<evidence type="ECO:0000313" key="17">
    <source>
        <dbReference type="Proteomes" id="UP000591948"/>
    </source>
</evidence>
<dbReference type="PANTHER" id="PTHR43409">
    <property type="entry name" value="ANAEROBIC MAGNESIUM-PROTOPORPHYRIN IX MONOMETHYL ESTER CYCLASE-RELATED"/>
    <property type="match status" value="1"/>
</dbReference>
<dbReference type="SFLD" id="SFLDG01082">
    <property type="entry name" value="B12-binding_domain_containing"/>
    <property type="match status" value="1"/>
</dbReference>
<evidence type="ECO:0000313" key="16">
    <source>
        <dbReference type="Proteomes" id="UP000580051"/>
    </source>
</evidence>
<dbReference type="SFLD" id="SFLDS00029">
    <property type="entry name" value="Radical_SAM"/>
    <property type="match status" value="1"/>
</dbReference>
<feature type="domain" description="B12-binding" evidence="8">
    <location>
        <begin position="8"/>
        <end position="148"/>
    </location>
</feature>
<dbReference type="InterPro" id="IPR006638">
    <property type="entry name" value="Elp3/MiaA/NifB-like_rSAM"/>
</dbReference>
<dbReference type="InterPro" id="IPR034466">
    <property type="entry name" value="Methyltransferase_Class_B"/>
</dbReference>
<dbReference type="EMBL" id="BLRX01000020">
    <property type="protein sequence ID" value="GFP24864.1"/>
    <property type="molecule type" value="Genomic_DNA"/>
</dbReference>
<dbReference type="PROSITE" id="PS51332">
    <property type="entry name" value="B12_BINDING"/>
    <property type="match status" value="1"/>
</dbReference>
<feature type="domain" description="Radical SAM core" evidence="9">
    <location>
        <begin position="198"/>
        <end position="429"/>
    </location>
</feature>
<dbReference type="EMBL" id="BLRV01000011">
    <property type="protein sequence ID" value="GFP20974.1"/>
    <property type="molecule type" value="Genomic_DNA"/>
</dbReference>
<dbReference type="InterPro" id="IPR007197">
    <property type="entry name" value="rSAM"/>
</dbReference>
<evidence type="ECO:0000259" key="8">
    <source>
        <dbReference type="PROSITE" id="PS51332"/>
    </source>
</evidence>
<keyword evidence="5" id="KW-0479">Metal-binding</keyword>
<reference evidence="14 15" key="1">
    <citation type="journal article" date="2020" name="Front. Microbiol.">
        <title>Single-cell genomics of novel Actinobacteria with the Wood-Ljungdahl pathway discovered in a serpentinizing system.</title>
        <authorList>
            <person name="Merino N."/>
            <person name="Kawai M."/>
            <person name="Boyd E.S."/>
            <person name="Colman D.R."/>
            <person name="McGlynn S.E."/>
            <person name="Nealson K.H."/>
            <person name="Kurokawa K."/>
            <person name="Hongoh Y."/>
        </authorList>
    </citation>
    <scope>NUCLEOTIDE SEQUENCE [LARGE SCALE GENOMIC DNA]</scope>
    <source>
        <strain evidence="10 16">S06</strain>
        <strain evidence="11 14">S25</strain>
        <strain evidence="12 17">S33</strain>
        <strain evidence="13 15">S43</strain>
    </source>
</reference>
<keyword evidence="7" id="KW-0411">Iron-sulfur</keyword>
<evidence type="ECO:0000313" key="12">
    <source>
        <dbReference type="EMBL" id="GFP26911.1"/>
    </source>
</evidence>
<protein>
    <submittedName>
        <fullName evidence="12">Uncharacterized protein</fullName>
    </submittedName>
</protein>
<dbReference type="SMART" id="SM00729">
    <property type="entry name" value="Elp3"/>
    <property type="match status" value="1"/>
</dbReference>
<dbReference type="GO" id="GO:0046872">
    <property type="term" value="F:metal ion binding"/>
    <property type="evidence" value="ECO:0007669"/>
    <property type="project" value="UniProtKB-KW"/>
</dbReference>
<comment type="cofactor">
    <cofactor evidence="1">
        <name>[4Fe-4S] cluster</name>
        <dbReference type="ChEBI" id="CHEBI:49883"/>
    </cofactor>
</comment>
<dbReference type="Pfam" id="PF04055">
    <property type="entry name" value="Radical_SAM"/>
    <property type="match status" value="1"/>
</dbReference>
<keyword evidence="17" id="KW-1185">Reference proteome</keyword>
<evidence type="ECO:0000313" key="10">
    <source>
        <dbReference type="EMBL" id="GFP20974.1"/>
    </source>
</evidence>
<evidence type="ECO:0000313" key="13">
    <source>
        <dbReference type="EMBL" id="GFP34431.1"/>
    </source>
</evidence>
<keyword evidence="3" id="KW-0808">Transferase</keyword>
<dbReference type="InterPro" id="IPR051198">
    <property type="entry name" value="BchE-like"/>
</dbReference>
<dbReference type="PROSITE" id="PS51918">
    <property type="entry name" value="RADICAL_SAM"/>
    <property type="match status" value="1"/>
</dbReference>
<keyword evidence="6" id="KW-0408">Iron</keyword>
<keyword evidence="2" id="KW-0489">Methyltransferase</keyword>